<dbReference type="Proteomes" id="UP000607653">
    <property type="component" value="Unassembled WGS sequence"/>
</dbReference>
<comment type="caution">
    <text evidence="2">The sequence shown here is derived from an EMBL/GenBank/DDBJ whole genome shotgun (WGS) entry which is preliminary data.</text>
</comment>
<dbReference type="AlphaFoldDB" id="A0A822ZHD4"/>
<reference evidence="2 3" key="1">
    <citation type="journal article" date="2020" name="Mol. Biol. Evol.">
        <title>Distinct Expression and Methylation Patterns for Genes with Different Fates following a Single Whole-Genome Duplication in Flowering Plants.</title>
        <authorList>
            <person name="Shi T."/>
            <person name="Rahmani R.S."/>
            <person name="Gugger P.F."/>
            <person name="Wang M."/>
            <person name="Li H."/>
            <person name="Zhang Y."/>
            <person name="Li Z."/>
            <person name="Wang Q."/>
            <person name="Van de Peer Y."/>
            <person name="Marchal K."/>
            <person name="Chen J."/>
        </authorList>
    </citation>
    <scope>NUCLEOTIDE SEQUENCE [LARGE SCALE GENOMIC DNA]</scope>
    <source>
        <tissue evidence="2">Leaf</tissue>
    </source>
</reference>
<protein>
    <submittedName>
        <fullName evidence="2">Uncharacterized protein</fullName>
    </submittedName>
</protein>
<sequence length="28" mass="3238">MGNSLSEKQSKGGNKKKLRFMNNSFLRH</sequence>
<feature type="region of interest" description="Disordered" evidence="1">
    <location>
        <begin position="1"/>
        <end position="28"/>
    </location>
</feature>
<evidence type="ECO:0000313" key="3">
    <source>
        <dbReference type="Proteomes" id="UP000607653"/>
    </source>
</evidence>
<proteinExistence type="predicted"/>
<organism evidence="2 3">
    <name type="scientific">Nelumbo nucifera</name>
    <name type="common">Sacred lotus</name>
    <dbReference type="NCBI Taxonomy" id="4432"/>
    <lineage>
        <taxon>Eukaryota</taxon>
        <taxon>Viridiplantae</taxon>
        <taxon>Streptophyta</taxon>
        <taxon>Embryophyta</taxon>
        <taxon>Tracheophyta</taxon>
        <taxon>Spermatophyta</taxon>
        <taxon>Magnoliopsida</taxon>
        <taxon>Proteales</taxon>
        <taxon>Nelumbonaceae</taxon>
        <taxon>Nelumbo</taxon>
    </lineage>
</organism>
<keyword evidence="3" id="KW-1185">Reference proteome</keyword>
<evidence type="ECO:0000313" key="2">
    <source>
        <dbReference type="EMBL" id="DAD42835.1"/>
    </source>
</evidence>
<accession>A0A822ZHD4</accession>
<name>A0A822ZHD4_NELNU</name>
<gene>
    <name evidence="2" type="ORF">HUJ06_001065</name>
</gene>
<evidence type="ECO:0000256" key="1">
    <source>
        <dbReference type="SAM" id="MobiDB-lite"/>
    </source>
</evidence>
<dbReference type="EMBL" id="DUZY01000006">
    <property type="protein sequence ID" value="DAD42835.1"/>
    <property type="molecule type" value="Genomic_DNA"/>
</dbReference>